<sequence length="205" mass="22526">MDTGILLEWAHWLSLWFESHPWQAALAYTTVFTAITALCLPGAAVLMVLGSLCMGSNLCFGLSLTASTLGAWLTFLACRHWLKPVMVQRHAQRLNRFSAAIHRHEAATLLSLRLAPAIPFVLFNVLCGLGNTRSATFLWTSIVGMAPGTWLYVKAGHELGQLTGWQDALAPELLLTLLALALMPWLGVWLNKRLQLTRTGGHPTV</sequence>
<evidence type="ECO:0000256" key="4">
    <source>
        <dbReference type="ARBA" id="ARBA00022989"/>
    </source>
</evidence>
<keyword evidence="4 6" id="KW-1133">Transmembrane helix</keyword>
<protein>
    <recommendedName>
        <fullName evidence="6">TVP38/TMEM64 family membrane protein</fullName>
    </recommendedName>
</protein>
<feature type="transmembrane region" description="Helical" evidence="6">
    <location>
        <begin position="110"/>
        <end position="129"/>
    </location>
</feature>
<comment type="subcellular location">
    <subcellularLocation>
        <location evidence="1 6">Cell membrane</location>
        <topology evidence="1 6">Multi-pass membrane protein</topology>
    </subcellularLocation>
</comment>
<accession>A0ABT1WCF9</accession>
<evidence type="ECO:0000259" key="7">
    <source>
        <dbReference type="Pfam" id="PF09335"/>
    </source>
</evidence>
<keyword evidence="3 6" id="KW-0812">Transmembrane</keyword>
<evidence type="ECO:0000256" key="1">
    <source>
        <dbReference type="ARBA" id="ARBA00004651"/>
    </source>
</evidence>
<evidence type="ECO:0000256" key="6">
    <source>
        <dbReference type="RuleBase" id="RU366058"/>
    </source>
</evidence>
<name>A0ABT1WCF9_9BURK</name>
<feature type="transmembrane region" description="Helical" evidence="6">
    <location>
        <begin position="173"/>
        <end position="190"/>
    </location>
</feature>
<evidence type="ECO:0000256" key="2">
    <source>
        <dbReference type="ARBA" id="ARBA00022475"/>
    </source>
</evidence>
<dbReference type="Pfam" id="PF09335">
    <property type="entry name" value="VTT_dom"/>
    <property type="match status" value="1"/>
</dbReference>
<feature type="transmembrane region" description="Helical" evidence="6">
    <location>
        <begin position="25"/>
        <end position="49"/>
    </location>
</feature>
<keyword evidence="9" id="KW-1185">Reference proteome</keyword>
<dbReference type="Proteomes" id="UP001204142">
    <property type="component" value="Unassembled WGS sequence"/>
</dbReference>
<feature type="domain" description="VTT" evidence="7">
    <location>
        <begin position="41"/>
        <end position="157"/>
    </location>
</feature>
<dbReference type="PANTHER" id="PTHR12677">
    <property type="entry name" value="GOLGI APPARATUS MEMBRANE PROTEIN TVP38-RELATED"/>
    <property type="match status" value="1"/>
</dbReference>
<evidence type="ECO:0000313" key="8">
    <source>
        <dbReference type="EMBL" id="MCQ8895064.1"/>
    </source>
</evidence>
<evidence type="ECO:0000256" key="3">
    <source>
        <dbReference type="ARBA" id="ARBA00022692"/>
    </source>
</evidence>
<evidence type="ECO:0000313" key="9">
    <source>
        <dbReference type="Proteomes" id="UP001204142"/>
    </source>
</evidence>
<dbReference type="PANTHER" id="PTHR12677:SF59">
    <property type="entry name" value="GOLGI APPARATUS MEMBRANE PROTEIN TVP38-RELATED"/>
    <property type="match status" value="1"/>
</dbReference>
<reference evidence="8 9" key="1">
    <citation type="submission" date="2022-07" db="EMBL/GenBank/DDBJ databases">
        <authorList>
            <person name="Xamxidin M."/>
            <person name="Wu M."/>
        </authorList>
    </citation>
    <scope>NUCLEOTIDE SEQUENCE [LARGE SCALE GENOMIC DNA]</scope>
    <source>
        <strain evidence="8 9">NBRC 111650</strain>
    </source>
</reference>
<keyword evidence="5 6" id="KW-0472">Membrane</keyword>
<feature type="transmembrane region" description="Helical" evidence="6">
    <location>
        <begin position="61"/>
        <end position="82"/>
    </location>
</feature>
<keyword evidence="2 6" id="KW-1003">Cell membrane</keyword>
<proteinExistence type="inferred from homology"/>
<gene>
    <name evidence="8" type="ORF">NQT62_01265</name>
</gene>
<comment type="similarity">
    <text evidence="6">Belongs to the TVP38/TMEM64 family.</text>
</comment>
<organism evidence="8 9">
    <name type="scientific">Limnobacter humi</name>
    <dbReference type="NCBI Taxonomy" id="1778671"/>
    <lineage>
        <taxon>Bacteria</taxon>
        <taxon>Pseudomonadati</taxon>
        <taxon>Pseudomonadota</taxon>
        <taxon>Betaproteobacteria</taxon>
        <taxon>Burkholderiales</taxon>
        <taxon>Burkholderiaceae</taxon>
        <taxon>Limnobacter</taxon>
    </lineage>
</organism>
<dbReference type="EMBL" id="JANIGO010000001">
    <property type="protein sequence ID" value="MCQ8895064.1"/>
    <property type="molecule type" value="Genomic_DNA"/>
</dbReference>
<dbReference type="RefSeq" id="WP_256762727.1">
    <property type="nucleotide sequence ID" value="NZ_JANIGO010000001.1"/>
</dbReference>
<dbReference type="InterPro" id="IPR015414">
    <property type="entry name" value="TMEM64"/>
</dbReference>
<feature type="transmembrane region" description="Helical" evidence="6">
    <location>
        <begin position="136"/>
        <end position="153"/>
    </location>
</feature>
<dbReference type="InterPro" id="IPR032816">
    <property type="entry name" value="VTT_dom"/>
</dbReference>
<comment type="caution">
    <text evidence="8">The sequence shown here is derived from an EMBL/GenBank/DDBJ whole genome shotgun (WGS) entry which is preliminary data.</text>
</comment>
<evidence type="ECO:0000256" key="5">
    <source>
        <dbReference type="ARBA" id="ARBA00023136"/>
    </source>
</evidence>